<organism evidence="1 2">
    <name type="scientific">Actinoplanes utahensis</name>
    <dbReference type="NCBI Taxonomy" id="1869"/>
    <lineage>
        <taxon>Bacteria</taxon>
        <taxon>Bacillati</taxon>
        <taxon>Actinomycetota</taxon>
        <taxon>Actinomycetes</taxon>
        <taxon>Micromonosporales</taxon>
        <taxon>Micromonosporaceae</taxon>
        <taxon>Actinoplanes</taxon>
    </lineage>
</organism>
<sequence>MFIVLLRFAENRAAAADHMPAHQQWIKQGLNDQVFVLVGGIQPGLGGAVLAHNTSLEQLERRVAGDPFVVHRVVDAEILQIEPGMADPRLGFLMPAR</sequence>
<dbReference type="RefSeq" id="WP_043524467.1">
    <property type="nucleotide sequence ID" value="NZ_BAABKU010000016.1"/>
</dbReference>
<dbReference type="OrthoDB" id="9814407at2"/>
<protein>
    <recommendedName>
        <fullName evidence="3">YCII-related domain-containing protein</fullName>
    </recommendedName>
</protein>
<dbReference type="Gene3D" id="3.30.70.1060">
    <property type="entry name" value="Dimeric alpha+beta barrel"/>
    <property type="match status" value="1"/>
</dbReference>
<accession>A0A0A6URX6</accession>
<reference evidence="1 2" key="1">
    <citation type="submission" date="2014-10" db="EMBL/GenBank/DDBJ databases">
        <title>Draft genome sequence of Actinoplanes utahensis NRRL 12052.</title>
        <authorList>
            <person name="Velasco-Bucheli B."/>
            <person name="del Cerro C."/>
            <person name="Hormigo D."/>
            <person name="Garcia J.L."/>
            <person name="Acebal C."/>
            <person name="Arroyo M."/>
            <person name="de la Mata I."/>
        </authorList>
    </citation>
    <scope>NUCLEOTIDE SEQUENCE [LARGE SCALE GENOMIC DNA]</scope>
    <source>
        <strain evidence="1 2">NRRL 12052</strain>
    </source>
</reference>
<dbReference type="Proteomes" id="UP000054537">
    <property type="component" value="Unassembled WGS sequence"/>
</dbReference>
<dbReference type="PANTHER" id="PTHR37828:SF1">
    <property type="entry name" value="YCII-RELATED DOMAIN-CONTAINING PROTEIN"/>
    <property type="match status" value="1"/>
</dbReference>
<evidence type="ECO:0000313" key="2">
    <source>
        <dbReference type="Proteomes" id="UP000054537"/>
    </source>
</evidence>
<dbReference type="SUPFAM" id="SSF54909">
    <property type="entry name" value="Dimeric alpha+beta barrel"/>
    <property type="match status" value="1"/>
</dbReference>
<comment type="caution">
    <text evidence="1">The sequence shown here is derived from an EMBL/GenBank/DDBJ whole genome shotgun (WGS) entry which is preliminary data.</text>
</comment>
<proteinExistence type="predicted"/>
<evidence type="ECO:0008006" key="3">
    <source>
        <dbReference type="Google" id="ProtNLM"/>
    </source>
</evidence>
<dbReference type="PANTHER" id="PTHR37828">
    <property type="entry name" value="GSR2449 PROTEIN"/>
    <property type="match status" value="1"/>
</dbReference>
<name>A0A0A6URX6_ACTUT</name>
<dbReference type="AlphaFoldDB" id="A0A0A6URX6"/>
<keyword evidence="2" id="KW-1185">Reference proteome</keyword>
<dbReference type="EMBL" id="JRTT01000012">
    <property type="protein sequence ID" value="KHD77214.1"/>
    <property type="molecule type" value="Genomic_DNA"/>
</dbReference>
<dbReference type="STRING" id="1869.MB27_12285"/>
<dbReference type="eggNOG" id="COG2350">
    <property type="taxonomic scope" value="Bacteria"/>
</dbReference>
<dbReference type="InterPro" id="IPR011008">
    <property type="entry name" value="Dimeric_a/b-barrel"/>
</dbReference>
<evidence type="ECO:0000313" key="1">
    <source>
        <dbReference type="EMBL" id="KHD77214.1"/>
    </source>
</evidence>
<gene>
    <name evidence="1" type="ORF">MB27_12285</name>
</gene>